<name>A0A1W4X986_AGRPL</name>
<dbReference type="InterPro" id="IPR036058">
    <property type="entry name" value="Kazal_dom_sf"/>
</dbReference>
<proteinExistence type="predicted"/>
<feature type="signal peptide" evidence="1">
    <location>
        <begin position="1"/>
        <end position="22"/>
    </location>
</feature>
<dbReference type="InterPro" id="IPR002350">
    <property type="entry name" value="Kazal_dom"/>
</dbReference>
<dbReference type="KEGG" id="apln:108742122"/>
<evidence type="ECO:0000259" key="2">
    <source>
        <dbReference type="PROSITE" id="PS51465"/>
    </source>
</evidence>
<dbReference type="RefSeq" id="XP_018332681.1">
    <property type="nucleotide sequence ID" value="XM_018477179.2"/>
</dbReference>
<accession>A0A1W4X986</accession>
<evidence type="ECO:0000256" key="1">
    <source>
        <dbReference type="SAM" id="SignalP"/>
    </source>
</evidence>
<keyword evidence="3" id="KW-1185">Reference proteome</keyword>
<dbReference type="OrthoDB" id="328123at2759"/>
<keyword evidence="1" id="KW-0732">Signal</keyword>
<reference evidence="4" key="1">
    <citation type="submission" date="2025-08" db="UniProtKB">
        <authorList>
            <consortium name="RefSeq"/>
        </authorList>
    </citation>
    <scope>IDENTIFICATION</scope>
    <source>
        <tissue evidence="4">Entire body</tissue>
    </source>
</reference>
<dbReference type="Pfam" id="PF07648">
    <property type="entry name" value="Kazal_2"/>
    <property type="match status" value="1"/>
</dbReference>
<organism evidence="3 4">
    <name type="scientific">Agrilus planipennis</name>
    <name type="common">Emerald ash borer</name>
    <name type="synonym">Agrilus marcopoli</name>
    <dbReference type="NCBI Taxonomy" id="224129"/>
    <lineage>
        <taxon>Eukaryota</taxon>
        <taxon>Metazoa</taxon>
        <taxon>Ecdysozoa</taxon>
        <taxon>Arthropoda</taxon>
        <taxon>Hexapoda</taxon>
        <taxon>Insecta</taxon>
        <taxon>Pterygota</taxon>
        <taxon>Neoptera</taxon>
        <taxon>Endopterygota</taxon>
        <taxon>Coleoptera</taxon>
        <taxon>Polyphaga</taxon>
        <taxon>Elateriformia</taxon>
        <taxon>Buprestoidea</taxon>
        <taxon>Buprestidae</taxon>
        <taxon>Agrilinae</taxon>
        <taxon>Agrilus</taxon>
    </lineage>
</organism>
<feature type="domain" description="Kazal-like" evidence="2">
    <location>
        <begin position="25"/>
        <end position="80"/>
    </location>
</feature>
<feature type="chain" id="PRO_5010719122" evidence="1">
    <location>
        <begin position="23"/>
        <end position="96"/>
    </location>
</feature>
<dbReference type="InParanoid" id="A0A1W4X986"/>
<dbReference type="SUPFAM" id="SSF100895">
    <property type="entry name" value="Kazal-type serine protease inhibitors"/>
    <property type="match status" value="1"/>
</dbReference>
<dbReference type="GeneID" id="108742122"/>
<sequence>MKTLSALLLVVFFAQFWSYGETASLEKDQACPICAAVYQPVCGINGKGNKRTFPNKCEMDGYNCFQGDDYELEGDDVCPEVVQPDLKKEPSVILRK</sequence>
<dbReference type="Proteomes" id="UP000192223">
    <property type="component" value="Unplaced"/>
</dbReference>
<evidence type="ECO:0000313" key="3">
    <source>
        <dbReference type="Proteomes" id="UP000192223"/>
    </source>
</evidence>
<dbReference type="PROSITE" id="PS51465">
    <property type="entry name" value="KAZAL_2"/>
    <property type="match status" value="1"/>
</dbReference>
<evidence type="ECO:0000313" key="4">
    <source>
        <dbReference type="RefSeq" id="XP_018332681.1"/>
    </source>
</evidence>
<protein>
    <submittedName>
        <fullName evidence="4">Vasotab-like</fullName>
    </submittedName>
</protein>
<dbReference type="AlphaFoldDB" id="A0A1W4X986"/>
<gene>
    <name evidence="4" type="primary">LOC108742122</name>
</gene>
<dbReference type="Gene3D" id="3.30.60.30">
    <property type="match status" value="1"/>
</dbReference>